<proteinExistence type="predicted"/>
<dbReference type="AlphaFoldDB" id="A0A146K843"/>
<evidence type="ECO:0000313" key="1">
    <source>
        <dbReference type="EMBL" id="JAP92787.1"/>
    </source>
</evidence>
<name>A0A146K843_9EUKA</name>
<dbReference type="EMBL" id="GDID01003819">
    <property type="protein sequence ID" value="JAP92787.1"/>
    <property type="molecule type" value="Transcribed_RNA"/>
</dbReference>
<gene>
    <name evidence="1" type="ORF">TPC1_15156</name>
</gene>
<sequence>MLQFKGMDIFNIIAPFTTKVDDSAFYEFMQLRYLYAPNLSHVGKAAFYYCLALFQVDAKLEIIDDRAFHVCISLAKLDVSKVESLGADAFKMCDALQQFINNKITSLNLACFADCKSMRLFDVASAEQTFGSVQFRQSIQIRLPKCKDAQFFSEKQLFLSEDTSSPKQHEKVKTLYKQPLIYNAKSCAKQQIQWNMIVENEFLIRGLVINIKQIPEKQFQRCCLLFVYAKNLLEVQKQAFDASYCLRRFTAPQLQKIDEKAFFGCVSLTEITTQNVISLSPGAFCYCQSLVKLDFKKLERFDLSVIQNCSSLLQVTGNFQKQALAKAKVSTKSEQKRFQEALIDEFRERRALQSQVSRVKMQVVLLKGLKMFAEK</sequence>
<dbReference type="InterPro" id="IPR053139">
    <property type="entry name" value="Surface_bspA-like"/>
</dbReference>
<protein>
    <submittedName>
        <fullName evidence="1">Leucine rich repeats-containing protein</fullName>
    </submittedName>
</protein>
<dbReference type="Gene3D" id="3.80.10.10">
    <property type="entry name" value="Ribonuclease Inhibitor"/>
    <property type="match status" value="2"/>
</dbReference>
<dbReference type="InterPro" id="IPR032675">
    <property type="entry name" value="LRR_dom_sf"/>
</dbReference>
<reference evidence="1" key="1">
    <citation type="submission" date="2015-07" db="EMBL/GenBank/DDBJ databases">
        <title>Adaptation to a free-living lifestyle via gene acquisitions in the diplomonad Trepomonas sp. PC1.</title>
        <authorList>
            <person name="Xu F."/>
            <person name="Jerlstrom-Hultqvist J."/>
            <person name="Kolisko M."/>
            <person name="Simpson A.G.B."/>
            <person name="Roger A.J."/>
            <person name="Svard S.G."/>
            <person name="Andersson J.O."/>
        </authorList>
    </citation>
    <scope>NUCLEOTIDE SEQUENCE</scope>
    <source>
        <strain evidence="1">PC1</strain>
    </source>
</reference>
<organism evidence="1">
    <name type="scientific">Trepomonas sp. PC1</name>
    <dbReference type="NCBI Taxonomy" id="1076344"/>
    <lineage>
        <taxon>Eukaryota</taxon>
        <taxon>Metamonada</taxon>
        <taxon>Diplomonadida</taxon>
        <taxon>Hexamitidae</taxon>
        <taxon>Hexamitinae</taxon>
        <taxon>Trepomonas</taxon>
    </lineage>
</organism>
<dbReference type="SUPFAM" id="SSF52058">
    <property type="entry name" value="L domain-like"/>
    <property type="match status" value="1"/>
</dbReference>
<accession>A0A146K843</accession>
<dbReference type="InterPro" id="IPR026906">
    <property type="entry name" value="LRR_5"/>
</dbReference>
<dbReference type="PANTHER" id="PTHR45661">
    <property type="entry name" value="SURFACE ANTIGEN"/>
    <property type="match status" value="1"/>
</dbReference>
<dbReference type="Pfam" id="PF13306">
    <property type="entry name" value="LRR_5"/>
    <property type="match status" value="2"/>
</dbReference>
<dbReference type="PANTHER" id="PTHR45661:SF3">
    <property type="entry name" value="IG-LIKE DOMAIN-CONTAINING PROTEIN"/>
    <property type="match status" value="1"/>
</dbReference>